<dbReference type="Proteomes" id="UP000823858">
    <property type="component" value="Unassembled WGS sequence"/>
</dbReference>
<dbReference type="EMBL" id="DWVP01000011">
    <property type="protein sequence ID" value="HJC84877.1"/>
    <property type="molecule type" value="Genomic_DNA"/>
</dbReference>
<evidence type="ECO:0000313" key="2">
    <source>
        <dbReference type="Proteomes" id="UP000823858"/>
    </source>
</evidence>
<reference evidence="1" key="1">
    <citation type="journal article" date="2021" name="PeerJ">
        <title>Extensive microbial diversity within the chicken gut microbiome revealed by metagenomics and culture.</title>
        <authorList>
            <person name="Gilroy R."/>
            <person name="Ravi A."/>
            <person name="Getino M."/>
            <person name="Pursley I."/>
            <person name="Horton D.L."/>
            <person name="Alikhan N.F."/>
            <person name="Baker D."/>
            <person name="Gharbi K."/>
            <person name="Hall N."/>
            <person name="Watson M."/>
            <person name="Adriaenssens E.M."/>
            <person name="Foster-Nyarko E."/>
            <person name="Jarju S."/>
            <person name="Secka A."/>
            <person name="Antonio M."/>
            <person name="Oren A."/>
            <person name="Chaudhuri R.R."/>
            <person name="La Ragione R."/>
            <person name="Hildebrand F."/>
            <person name="Pallen M.J."/>
        </authorList>
    </citation>
    <scope>NUCLEOTIDE SEQUENCE</scope>
    <source>
        <strain evidence="1">ChiHjej13B12-4958</strain>
    </source>
</reference>
<reference evidence="1" key="2">
    <citation type="submission" date="2021-04" db="EMBL/GenBank/DDBJ databases">
        <authorList>
            <person name="Gilroy R."/>
        </authorList>
    </citation>
    <scope>NUCLEOTIDE SEQUENCE</scope>
    <source>
        <strain evidence="1">ChiHjej13B12-4958</strain>
    </source>
</reference>
<organism evidence="1 2">
    <name type="scientific">Candidatus Corynebacterium faecigallinarum</name>
    <dbReference type="NCBI Taxonomy" id="2838528"/>
    <lineage>
        <taxon>Bacteria</taxon>
        <taxon>Bacillati</taxon>
        <taxon>Actinomycetota</taxon>
        <taxon>Actinomycetes</taxon>
        <taxon>Mycobacteriales</taxon>
        <taxon>Corynebacteriaceae</taxon>
        <taxon>Corynebacterium</taxon>
    </lineage>
</organism>
<gene>
    <name evidence="1" type="ORF">H9751_04905</name>
</gene>
<name>A0A9D2QF34_9CORY</name>
<protein>
    <submittedName>
        <fullName evidence="1">Uncharacterized protein</fullName>
    </submittedName>
</protein>
<evidence type="ECO:0000313" key="1">
    <source>
        <dbReference type="EMBL" id="HJC84877.1"/>
    </source>
</evidence>
<accession>A0A9D2QF34</accession>
<sequence>MALTLSFDGPDADRATAIHHALTSTSPDGVSQEMVDQLLEVAAGCSDRALADSASNAYLLAPVVADAGLSVRLVVPEGEDSWLTIELPEELRAEVERVPAVQLAGLWVQALAALRRLGPYATSEMEQLVMLCTAAATISVLEGEIAVDTGQDDPADRSNRGARAVIAEASDGTGAAGAEASDAAGAAVGGGGQNLLQQIRASWRNHGELDIDRELIDVLFSLATQTLQAAISAHGDEALLLPLGVDEPSVTTGFTTLAEMETTATSRTTAVVPTDPEAPGRLQSIIGGNANLSNALWQDILSTAAAHLRGTGEVPRETLDSVLEATADCLAAAEIVGHSG</sequence>
<proteinExistence type="predicted"/>
<dbReference type="AlphaFoldDB" id="A0A9D2QF34"/>
<comment type="caution">
    <text evidence="1">The sequence shown here is derived from an EMBL/GenBank/DDBJ whole genome shotgun (WGS) entry which is preliminary data.</text>
</comment>